<accession>A0AAV8YMK8</accession>
<dbReference type="EMBL" id="JANEYF010001988">
    <property type="protein sequence ID" value="KAJ8953122.1"/>
    <property type="molecule type" value="Genomic_DNA"/>
</dbReference>
<gene>
    <name evidence="2" type="ORF">NQ314_007397</name>
</gene>
<dbReference type="AlphaFoldDB" id="A0AAV8YMK8"/>
<organism evidence="2 3">
    <name type="scientific">Rhamnusium bicolor</name>
    <dbReference type="NCBI Taxonomy" id="1586634"/>
    <lineage>
        <taxon>Eukaryota</taxon>
        <taxon>Metazoa</taxon>
        <taxon>Ecdysozoa</taxon>
        <taxon>Arthropoda</taxon>
        <taxon>Hexapoda</taxon>
        <taxon>Insecta</taxon>
        <taxon>Pterygota</taxon>
        <taxon>Neoptera</taxon>
        <taxon>Endopterygota</taxon>
        <taxon>Coleoptera</taxon>
        <taxon>Polyphaga</taxon>
        <taxon>Cucujiformia</taxon>
        <taxon>Chrysomeloidea</taxon>
        <taxon>Cerambycidae</taxon>
        <taxon>Lepturinae</taxon>
        <taxon>Rhagiini</taxon>
        <taxon>Rhamnusium</taxon>
    </lineage>
</organism>
<evidence type="ECO:0000313" key="2">
    <source>
        <dbReference type="EMBL" id="KAJ8953122.1"/>
    </source>
</evidence>
<feature type="region of interest" description="Disordered" evidence="1">
    <location>
        <begin position="39"/>
        <end position="58"/>
    </location>
</feature>
<dbReference type="Proteomes" id="UP001162156">
    <property type="component" value="Unassembled WGS sequence"/>
</dbReference>
<evidence type="ECO:0000313" key="3">
    <source>
        <dbReference type="Proteomes" id="UP001162156"/>
    </source>
</evidence>
<name>A0AAV8YMK8_9CUCU</name>
<evidence type="ECO:0000256" key="1">
    <source>
        <dbReference type="SAM" id="MobiDB-lite"/>
    </source>
</evidence>
<sequence>MEDGWESHVSPLMMGVGMGEMQSMGEMQAHEQDIPGELNMPQHRQNLASHPDLNPDIHQDIEQDLGRDLGHHDMRSHHQDNLVGSAVNYYSHQVGIL</sequence>
<comment type="caution">
    <text evidence="2">The sequence shown here is derived from an EMBL/GenBank/DDBJ whole genome shotgun (WGS) entry which is preliminary data.</text>
</comment>
<protein>
    <submittedName>
        <fullName evidence="2">Uncharacterized protein</fullName>
    </submittedName>
</protein>
<proteinExistence type="predicted"/>
<reference evidence="2" key="1">
    <citation type="journal article" date="2023" name="Insect Mol. Biol.">
        <title>Genome sequencing provides insights into the evolution of gene families encoding plant cell wall-degrading enzymes in longhorned beetles.</title>
        <authorList>
            <person name="Shin N.R."/>
            <person name="Okamura Y."/>
            <person name="Kirsch R."/>
            <person name="Pauchet Y."/>
        </authorList>
    </citation>
    <scope>NUCLEOTIDE SEQUENCE</scope>
    <source>
        <strain evidence="2">RBIC_L_NR</strain>
    </source>
</reference>
<keyword evidence="3" id="KW-1185">Reference proteome</keyword>